<evidence type="ECO:0000313" key="1">
    <source>
        <dbReference type="EMBL" id="MBP2249523.1"/>
    </source>
</evidence>
<accession>A0ABS4S324</accession>
<sequence length="39" mass="4396">MNLEIKGTSPFPPQMSVIQYKVLDAAEAVGQLFSREWDV</sequence>
<protein>
    <submittedName>
        <fullName evidence="1">Uncharacterized protein</fullName>
    </submittedName>
</protein>
<dbReference type="Proteomes" id="UP000810207">
    <property type="component" value="Unassembled WGS sequence"/>
</dbReference>
<gene>
    <name evidence="1" type="ORF">J2Z28_006220</name>
</gene>
<keyword evidence="2" id="KW-1185">Reference proteome</keyword>
<evidence type="ECO:0000313" key="2">
    <source>
        <dbReference type="Proteomes" id="UP000810207"/>
    </source>
</evidence>
<dbReference type="EMBL" id="JAGIKV010000041">
    <property type="protein sequence ID" value="MBP2249523.1"/>
    <property type="molecule type" value="Genomic_DNA"/>
</dbReference>
<proteinExistence type="predicted"/>
<comment type="caution">
    <text evidence="1">The sequence shown here is derived from an EMBL/GenBank/DDBJ whole genome shotgun (WGS) entry which is preliminary data.</text>
</comment>
<name>A0ABS4S324_PAEXY</name>
<organism evidence="1 2">
    <name type="scientific">Paenibacillus xylanexedens</name>
    <dbReference type="NCBI Taxonomy" id="528191"/>
    <lineage>
        <taxon>Bacteria</taxon>
        <taxon>Bacillati</taxon>
        <taxon>Bacillota</taxon>
        <taxon>Bacilli</taxon>
        <taxon>Bacillales</taxon>
        <taxon>Paenibacillaceae</taxon>
        <taxon>Paenibacillus</taxon>
    </lineage>
</organism>
<reference evidence="1 2" key="1">
    <citation type="submission" date="2021-03" db="EMBL/GenBank/DDBJ databases">
        <title>Genomic Encyclopedia of Type Strains, Phase IV (KMG-IV): sequencing the most valuable type-strain genomes for metagenomic binning, comparative biology and taxonomic classification.</title>
        <authorList>
            <person name="Goeker M."/>
        </authorList>
    </citation>
    <scope>NUCLEOTIDE SEQUENCE [LARGE SCALE GENOMIC DNA]</scope>
    <source>
        <strain evidence="1 2">DSM 21292</strain>
    </source>
</reference>